<dbReference type="VEuPathDB" id="VectorBase:LOC119165036"/>
<dbReference type="EMBL" id="JABSTU010000005">
    <property type="protein sequence ID" value="KAH8029706.1"/>
    <property type="molecule type" value="Genomic_DNA"/>
</dbReference>
<reference evidence="2" key="1">
    <citation type="journal article" date="2020" name="Cell">
        <title>Large-Scale Comparative Analyses of Tick Genomes Elucidate Their Genetic Diversity and Vector Capacities.</title>
        <authorList>
            <consortium name="Tick Genome and Microbiome Consortium (TIGMIC)"/>
            <person name="Jia N."/>
            <person name="Wang J."/>
            <person name="Shi W."/>
            <person name="Du L."/>
            <person name="Sun Y."/>
            <person name="Zhan W."/>
            <person name="Jiang J.F."/>
            <person name="Wang Q."/>
            <person name="Zhang B."/>
            <person name="Ji P."/>
            <person name="Bell-Sakyi L."/>
            <person name="Cui X.M."/>
            <person name="Yuan T.T."/>
            <person name="Jiang B.G."/>
            <person name="Yang W.F."/>
            <person name="Lam T.T."/>
            <person name="Chang Q.C."/>
            <person name="Ding S.J."/>
            <person name="Wang X.J."/>
            <person name="Zhu J.G."/>
            <person name="Ruan X.D."/>
            <person name="Zhao L."/>
            <person name="Wei J.T."/>
            <person name="Ye R.Z."/>
            <person name="Que T.C."/>
            <person name="Du C.H."/>
            <person name="Zhou Y.H."/>
            <person name="Cheng J.X."/>
            <person name="Dai P.F."/>
            <person name="Guo W.B."/>
            <person name="Han X.H."/>
            <person name="Huang E.J."/>
            <person name="Li L.F."/>
            <person name="Wei W."/>
            <person name="Gao Y.C."/>
            <person name="Liu J.Z."/>
            <person name="Shao H.Z."/>
            <person name="Wang X."/>
            <person name="Wang C.C."/>
            <person name="Yang T.C."/>
            <person name="Huo Q.B."/>
            <person name="Li W."/>
            <person name="Chen H.Y."/>
            <person name="Chen S.E."/>
            <person name="Zhou L.G."/>
            <person name="Ni X.B."/>
            <person name="Tian J.H."/>
            <person name="Sheng Y."/>
            <person name="Liu T."/>
            <person name="Pan Y.S."/>
            <person name="Xia L.Y."/>
            <person name="Li J."/>
            <person name="Zhao F."/>
            <person name="Cao W.C."/>
        </authorList>
    </citation>
    <scope>NUCLEOTIDE SEQUENCE</scope>
    <source>
        <strain evidence="2">Rmic-2018</strain>
    </source>
</reference>
<dbReference type="AlphaFoldDB" id="A0A9J6E604"/>
<reference evidence="2" key="2">
    <citation type="submission" date="2021-09" db="EMBL/GenBank/DDBJ databases">
        <authorList>
            <person name="Jia N."/>
            <person name="Wang J."/>
            <person name="Shi W."/>
            <person name="Du L."/>
            <person name="Sun Y."/>
            <person name="Zhan W."/>
            <person name="Jiang J."/>
            <person name="Wang Q."/>
            <person name="Zhang B."/>
            <person name="Ji P."/>
            <person name="Sakyi L.B."/>
            <person name="Cui X."/>
            <person name="Yuan T."/>
            <person name="Jiang B."/>
            <person name="Yang W."/>
            <person name="Lam T.T.-Y."/>
            <person name="Chang Q."/>
            <person name="Ding S."/>
            <person name="Wang X."/>
            <person name="Zhu J."/>
            <person name="Ruan X."/>
            <person name="Zhao L."/>
            <person name="Wei J."/>
            <person name="Que T."/>
            <person name="Du C."/>
            <person name="Cheng J."/>
            <person name="Dai P."/>
            <person name="Han X."/>
            <person name="Huang E."/>
            <person name="Gao Y."/>
            <person name="Liu J."/>
            <person name="Shao H."/>
            <person name="Ye R."/>
            <person name="Li L."/>
            <person name="Wei W."/>
            <person name="Wang X."/>
            <person name="Wang C."/>
            <person name="Huo Q."/>
            <person name="Li W."/>
            <person name="Guo W."/>
            <person name="Chen H."/>
            <person name="Chen S."/>
            <person name="Zhou L."/>
            <person name="Zhou L."/>
            <person name="Ni X."/>
            <person name="Tian J."/>
            <person name="Zhou Y."/>
            <person name="Sheng Y."/>
            <person name="Liu T."/>
            <person name="Pan Y."/>
            <person name="Xia L."/>
            <person name="Li J."/>
            <person name="Zhao F."/>
            <person name="Cao W."/>
        </authorList>
    </citation>
    <scope>NUCLEOTIDE SEQUENCE</scope>
    <source>
        <strain evidence="2">Rmic-2018</strain>
        <tissue evidence="2">Larvae</tissue>
    </source>
</reference>
<accession>A0A9J6E604</accession>
<dbReference type="Proteomes" id="UP000821866">
    <property type="component" value="Chromosome 3"/>
</dbReference>
<name>A0A9J6E604_RHIMP</name>
<evidence type="ECO:0000313" key="2">
    <source>
        <dbReference type="EMBL" id="KAH8029706.1"/>
    </source>
</evidence>
<organism evidence="2 3">
    <name type="scientific">Rhipicephalus microplus</name>
    <name type="common">Cattle tick</name>
    <name type="synonym">Boophilus microplus</name>
    <dbReference type="NCBI Taxonomy" id="6941"/>
    <lineage>
        <taxon>Eukaryota</taxon>
        <taxon>Metazoa</taxon>
        <taxon>Ecdysozoa</taxon>
        <taxon>Arthropoda</taxon>
        <taxon>Chelicerata</taxon>
        <taxon>Arachnida</taxon>
        <taxon>Acari</taxon>
        <taxon>Parasitiformes</taxon>
        <taxon>Ixodida</taxon>
        <taxon>Ixodoidea</taxon>
        <taxon>Ixodidae</taxon>
        <taxon>Rhipicephalinae</taxon>
        <taxon>Rhipicephalus</taxon>
        <taxon>Boophilus</taxon>
    </lineage>
</organism>
<dbReference type="PANTHER" id="PTHR37558:SF1">
    <property type="entry name" value="HTH CENPB-TYPE DOMAIN-CONTAINING PROTEIN"/>
    <property type="match status" value="1"/>
</dbReference>
<comment type="caution">
    <text evidence="2">The sequence shown here is derived from an EMBL/GenBank/DDBJ whole genome shotgun (WGS) entry which is preliminary data.</text>
</comment>
<evidence type="ECO:0000313" key="3">
    <source>
        <dbReference type="Proteomes" id="UP000821866"/>
    </source>
</evidence>
<proteinExistence type="predicted"/>
<feature type="region of interest" description="Disordered" evidence="1">
    <location>
        <begin position="125"/>
        <end position="148"/>
    </location>
</feature>
<dbReference type="PANTHER" id="PTHR37558">
    <property type="entry name" value="HTH CENPB-TYPE DOMAIN-CONTAINING PROTEIN"/>
    <property type="match status" value="1"/>
</dbReference>
<protein>
    <submittedName>
        <fullName evidence="2">Uncharacterized protein</fullName>
    </submittedName>
</protein>
<evidence type="ECO:0000256" key="1">
    <source>
        <dbReference type="SAM" id="MobiDB-lite"/>
    </source>
</evidence>
<keyword evidence="3" id="KW-1185">Reference proteome</keyword>
<gene>
    <name evidence="2" type="ORF">HPB51_003038</name>
</gene>
<sequence>MQAAARRFRFTVETDINMLREVRKRNPYKDTTLWLPVAENLSRTVGKAISARAIRERCDLLLARFVQDDRASLRKSGTEEQHRQKENLLLDVLQVARKHGYRIRPGAVRKVASGSASICQAPAAASVATDDDSNTGSGEPNVCKFDDY</sequence>